<organism evidence="2 3">
    <name type="scientific">Thermomonospora cellulosilytica</name>
    <dbReference type="NCBI Taxonomy" id="1411118"/>
    <lineage>
        <taxon>Bacteria</taxon>
        <taxon>Bacillati</taxon>
        <taxon>Actinomycetota</taxon>
        <taxon>Actinomycetes</taxon>
        <taxon>Streptosporangiales</taxon>
        <taxon>Thermomonosporaceae</taxon>
        <taxon>Thermomonospora</taxon>
    </lineage>
</organism>
<sequence length="228" mass="24650">MIARILSIPFQVAARLRHDRALHPRGRNYRATLHLTGTVNAPIEKGDHDVVVRISKSTSTPGGLPDVLGVAFRVHAAAGPVDLLFATTGTGPVARHLLRVRRSFTVPYTTLLPYDVGGRVRVLGLLPAPGRRIPCDLDALDAAISAGPLAFSLVTAALSGSWEPWGTLRVHTPLPGGSSDTEAFDPQLNCLPGLRPTGPFQRFRRLSYARSRRGGDRPAPDRREAARR</sequence>
<evidence type="ECO:0000313" key="3">
    <source>
        <dbReference type="Proteomes" id="UP000539313"/>
    </source>
</evidence>
<dbReference type="RefSeq" id="WP_182705564.1">
    <property type="nucleotide sequence ID" value="NZ_JACJII010000001.1"/>
</dbReference>
<accession>A0A7W3MXY3</accession>
<feature type="region of interest" description="Disordered" evidence="1">
    <location>
        <begin position="206"/>
        <end position="228"/>
    </location>
</feature>
<reference evidence="2 3" key="1">
    <citation type="submission" date="2020-08" db="EMBL/GenBank/DDBJ databases">
        <title>Sequencing the genomes of 1000 actinobacteria strains.</title>
        <authorList>
            <person name="Klenk H.-P."/>
        </authorList>
    </citation>
    <scope>NUCLEOTIDE SEQUENCE [LARGE SCALE GENOMIC DNA]</scope>
    <source>
        <strain evidence="2 3">DSM 45823</strain>
    </source>
</reference>
<dbReference type="EMBL" id="JACJII010000001">
    <property type="protein sequence ID" value="MBA9003940.1"/>
    <property type="molecule type" value="Genomic_DNA"/>
</dbReference>
<evidence type="ECO:0000256" key="1">
    <source>
        <dbReference type="SAM" id="MobiDB-lite"/>
    </source>
</evidence>
<proteinExistence type="predicted"/>
<keyword evidence="3" id="KW-1185">Reference proteome</keyword>
<dbReference type="AlphaFoldDB" id="A0A7W3MXY3"/>
<evidence type="ECO:0008006" key="4">
    <source>
        <dbReference type="Google" id="ProtNLM"/>
    </source>
</evidence>
<evidence type="ECO:0000313" key="2">
    <source>
        <dbReference type="EMBL" id="MBA9003940.1"/>
    </source>
</evidence>
<dbReference type="Proteomes" id="UP000539313">
    <property type="component" value="Unassembled WGS sequence"/>
</dbReference>
<feature type="compositionally biased region" description="Basic and acidic residues" evidence="1">
    <location>
        <begin position="213"/>
        <end position="228"/>
    </location>
</feature>
<protein>
    <recommendedName>
        <fullName evidence="4">Phosphodiesterase</fullName>
    </recommendedName>
</protein>
<comment type="caution">
    <text evidence="2">The sequence shown here is derived from an EMBL/GenBank/DDBJ whole genome shotgun (WGS) entry which is preliminary data.</text>
</comment>
<name>A0A7W3MXY3_9ACTN</name>
<gene>
    <name evidence="2" type="ORF">HNR21_002822</name>
</gene>